<dbReference type="InterPro" id="IPR010380">
    <property type="entry name" value="DUF975"/>
</dbReference>
<sequence length="201" mass="23013">MIAVSNISNQDLMTQARDILRGKWTTPVLVSLVYIIVFAILNQPGVIPAALSLLVSGPVALGFTYFYLAIIREQKVDTNLLAKGFTEFIPSLLTYLLTLLLIILWMILLIIPGIMAAYSYALVFYVRRDQPELDIMATLNRSKALMYGNRWKLCYLHFRFLGWFLLSIITCGIGFLWFLPYIQTTISLFYEDLIQNEQSPQ</sequence>
<accession>A0A7G3GDT5</accession>
<organism evidence="2 3">
    <name type="scientific">Iodobacter fluviatilis</name>
    <dbReference type="NCBI Taxonomy" id="537"/>
    <lineage>
        <taxon>Bacteria</taxon>
        <taxon>Pseudomonadati</taxon>
        <taxon>Pseudomonadota</taxon>
        <taxon>Betaproteobacteria</taxon>
        <taxon>Neisseriales</taxon>
        <taxon>Chitinibacteraceae</taxon>
        <taxon>Iodobacter</taxon>
    </lineage>
</organism>
<dbReference type="RefSeq" id="WP_130107585.1">
    <property type="nucleotide sequence ID" value="NZ_CP025781.1"/>
</dbReference>
<keyword evidence="1" id="KW-1133">Transmembrane helix</keyword>
<evidence type="ECO:0000256" key="1">
    <source>
        <dbReference type="SAM" id="Phobius"/>
    </source>
</evidence>
<dbReference type="PANTHER" id="PTHR40076">
    <property type="entry name" value="MEMBRANE PROTEIN-RELATED"/>
    <property type="match status" value="1"/>
</dbReference>
<feature type="transmembrane region" description="Helical" evidence="1">
    <location>
        <begin position="160"/>
        <end position="179"/>
    </location>
</feature>
<dbReference type="KEGG" id="ifl:C1H71_17035"/>
<proteinExistence type="predicted"/>
<feature type="transmembrane region" description="Helical" evidence="1">
    <location>
        <begin position="24"/>
        <end position="41"/>
    </location>
</feature>
<feature type="transmembrane region" description="Helical" evidence="1">
    <location>
        <begin position="47"/>
        <end position="71"/>
    </location>
</feature>
<dbReference type="Proteomes" id="UP000515917">
    <property type="component" value="Chromosome"/>
</dbReference>
<dbReference type="EMBL" id="CP025781">
    <property type="protein sequence ID" value="QBC45073.1"/>
    <property type="molecule type" value="Genomic_DNA"/>
</dbReference>
<feature type="transmembrane region" description="Helical" evidence="1">
    <location>
        <begin position="92"/>
        <end position="118"/>
    </location>
</feature>
<dbReference type="PANTHER" id="PTHR40076:SF1">
    <property type="entry name" value="MEMBRANE PROTEIN"/>
    <property type="match status" value="1"/>
</dbReference>
<protein>
    <recommendedName>
        <fullName evidence="4">DUF975 domain-containing protein</fullName>
    </recommendedName>
</protein>
<keyword evidence="1" id="KW-0812">Transmembrane</keyword>
<keyword evidence="1" id="KW-0472">Membrane</keyword>
<evidence type="ECO:0000313" key="3">
    <source>
        <dbReference type="Proteomes" id="UP000515917"/>
    </source>
</evidence>
<gene>
    <name evidence="2" type="ORF">C1H71_17035</name>
</gene>
<name>A0A7G3GDT5_9NEIS</name>
<reference evidence="2 3" key="1">
    <citation type="submission" date="2018-01" db="EMBL/GenBank/DDBJ databases">
        <title>Genome sequence of Iodobacter sp. strain PCH194 isolated from Indian Trans-Himalaya.</title>
        <authorList>
            <person name="Kumar V."/>
            <person name="Thakur V."/>
            <person name="Kumar S."/>
            <person name="Singh D."/>
        </authorList>
    </citation>
    <scope>NUCLEOTIDE SEQUENCE [LARGE SCALE GENOMIC DNA]</scope>
    <source>
        <strain evidence="2 3">PCH194</strain>
    </source>
</reference>
<evidence type="ECO:0008006" key="4">
    <source>
        <dbReference type="Google" id="ProtNLM"/>
    </source>
</evidence>
<dbReference type="AlphaFoldDB" id="A0A7G3GDT5"/>
<dbReference type="Pfam" id="PF06161">
    <property type="entry name" value="DUF975"/>
    <property type="match status" value="1"/>
</dbReference>
<keyword evidence="3" id="KW-1185">Reference proteome</keyword>
<evidence type="ECO:0000313" key="2">
    <source>
        <dbReference type="EMBL" id="QBC45073.1"/>
    </source>
</evidence>